<dbReference type="GO" id="GO:0030335">
    <property type="term" value="P:positive regulation of cell migration"/>
    <property type="evidence" value="ECO:0007669"/>
    <property type="project" value="TreeGrafter"/>
</dbReference>
<dbReference type="SUPFAM" id="SSF54117">
    <property type="entry name" value="Interleukin 8-like chemokines"/>
    <property type="match status" value="1"/>
</dbReference>
<dbReference type="GO" id="GO:0061844">
    <property type="term" value="P:antimicrobial humoral immune response mediated by antimicrobial peptide"/>
    <property type="evidence" value="ECO:0007669"/>
    <property type="project" value="TreeGrafter"/>
</dbReference>
<dbReference type="Pfam" id="PF00048">
    <property type="entry name" value="IL8"/>
    <property type="match status" value="1"/>
</dbReference>
<evidence type="ECO:0000313" key="8">
    <source>
        <dbReference type="Proteomes" id="UP000694521"/>
    </source>
</evidence>
<feature type="signal peptide" evidence="5">
    <location>
        <begin position="1"/>
        <end position="22"/>
    </location>
</feature>
<evidence type="ECO:0000256" key="5">
    <source>
        <dbReference type="SAM" id="SignalP"/>
    </source>
</evidence>
<name>A0A8B9EQN4_ANSCY</name>
<evidence type="ECO:0000256" key="1">
    <source>
        <dbReference type="ARBA" id="ARBA00010868"/>
    </source>
</evidence>
<dbReference type="Proteomes" id="UP000694521">
    <property type="component" value="Unplaced"/>
</dbReference>
<dbReference type="Gene3D" id="2.40.50.40">
    <property type="match status" value="1"/>
</dbReference>
<comment type="similarity">
    <text evidence="1">Belongs to the intercrine beta (chemokine CC) family.</text>
</comment>
<dbReference type="PANTHER" id="PTHR12015:SF103">
    <property type="entry name" value="C-C MOTIF CHEMOKINE 4-RELATED"/>
    <property type="match status" value="1"/>
</dbReference>
<dbReference type="InterPro" id="IPR036048">
    <property type="entry name" value="Interleukin_8-like_sf"/>
</dbReference>
<dbReference type="AlphaFoldDB" id="A0A8B9EQN4"/>
<feature type="domain" description="Chemokine interleukin-8-like" evidence="6">
    <location>
        <begin position="35"/>
        <end position="93"/>
    </location>
</feature>
<dbReference type="InterPro" id="IPR039809">
    <property type="entry name" value="Chemokine_b/g/d"/>
</dbReference>
<dbReference type="GO" id="GO:0048020">
    <property type="term" value="F:CCR chemokine receptor binding"/>
    <property type="evidence" value="ECO:0007669"/>
    <property type="project" value="TreeGrafter"/>
</dbReference>
<organism evidence="7 8">
    <name type="scientific">Anser cygnoides</name>
    <name type="common">Swan goose</name>
    <dbReference type="NCBI Taxonomy" id="8845"/>
    <lineage>
        <taxon>Eukaryota</taxon>
        <taxon>Metazoa</taxon>
        <taxon>Chordata</taxon>
        <taxon>Craniata</taxon>
        <taxon>Vertebrata</taxon>
        <taxon>Euteleostomi</taxon>
        <taxon>Archelosauria</taxon>
        <taxon>Archosauria</taxon>
        <taxon>Dinosauria</taxon>
        <taxon>Saurischia</taxon>
        <taxon>Theropoda</taxon>
        <taxon>Coelurosauria</taxon>
        <taxon>Aves</taxon>
        <taxon>Neognathae</taxon>
        <taxon>Galloanserae</taxon>
        <taxon>Anseriformes</taxon>
        <taxon>Anatidae</taxon>
        <taxon>Anserinae</taxon>
        <taxon>Anser</taxon>
    </lineage>
</organism>
<keyword evidence="3" id="KW-0202">Cytokine</keyword>
<evidence type="ECO:0000313" key="7">
    <source>
        <dbReference type="Ensembl" id="ENSACDP00005025199.1"/>
    </source>
</evidence>
<evidence type="ECO:0000256" key="4">
    <source>
        <dbReference type="ARBA" id="ARBA00022729"/>
    </source>
</evidence>
<dbReference type="GO" id="GO:0048245">
    <property type="term" value="P:eosinophil chemotaxis"/>
    <property type="evidence" value="ECO:0007669"/>
    <property type="project" value="TreeGrafter"/>
</dbReference>
<dbReference type="PRINTS" id="PR00436">
    <property type="entry name" value="INTERLEUKIN8"/>
</dbReference>
<dbReference type="GO" id="GO:0005615">
    <property type="term" value="C:extracellular space"/>
    <property type="evidence" value="ECO:0007669"/>
    <property type="project" value="UniProtKB-KW"/>
</dbReference>
<evidence type="ECO:0000256" key="3">
    <source>
        <dbReference type="ARBA" id="ARBA00022514"/>
    </source>
</evidence>
<reference evidence="7" key="1">
    <citation type="submission" date="2025-08" db="UniProtKB">
        <authorList>
            <consortium name="Ensembl"/>
        </authorList>
    </citation>
    <scope>IDENTIFICATION</scope>
</reference>
<evidence type="ECO:0000259" key="6">
    <source>
        <dbReference type="SMART" id="SM00199"/>
    </source>
</evidence>
<dbReference type="PANTHER" id="PTHR12015">
    <property type="entry name" value="SMALL INDUCIBLE CYTOKINE A"/>
    <property type="match status" value="1"/>
</dbReference>
<dbReference type="SMART" id="SM00199">
    <property type="entry name" value="SCY"/>
    <property type="match status" value="1"/>
</dbReference>
<sequence length="98" mass="10676">MKVSAAALAALLLLALCSPAEASTLCFFAPTDDVPITCCFTYQHRPIPRSLLASAYTTSSSCSQPAVILVTKRGREICANPQARWVQAHLEHFQKKKN</sequence>
<evidence type="ECO:0000256" key="2">
    <source>
        <dbReference type="ARBA" id="ARBA00022500"/>
    </source>
</evidence>
<keyword evidence="2" id="KW-0145">Chemotaxis</keyword>
<feature type="chain" id="PRO_5034372089" description="Chemokine interleukin-8-like domain-containing protein" evidence="5">
    <location>
        <begin position="23"/>
        <end position="98"/>
    </location>
</feature>
<dbReference type="GO" id="GO:0006954">
    <property type="term" value="P:inflammatory response"/>
    <property type="evidence" value="ECO:0007669"/>
    <property type="project" value="TreeGrafter"/>
</dbReference>
<dbReference type="CDD" id="cd00272">
    <property type="entry name" value="Chemokine_CC"/>
    <property type="match status" value="1"/>
</dbReference>
<dbReference type="Ensembl" id="ENSACDT00005030064.1">
    <property type="protein sequence ID" value="ENSACDP00005025199.1"/>
    <property type="gene ID" value="ENSACDG00005018241.1"/>
</dbReference>
<proteinExistence type="inferred from homology"/>
<dbReference type="InterPro" id="IPR001811">
    <property type="entry name" value="Chemokine_IL8-like_dom"/>
</dbReference>
<reference evidence="7" key="2">
    <citation type="submission" date="2025-09" db="UniProtKB">
        <authorList>
            <consortium name="Ensembl"/>
        </authorList>
    </citation>
    <scope>IDENTIFICATION</scope>
</reference>
<dbReference type="GO" id="GO:0070098">
    <property type="term" value="P:chemokine-mediated signaling pathway"/>
    <property type="evidence" value="ECO:0007669"/>
    <property type="project" value="TreeGrafter"/>
</dbReference>
<accession>A0A8B9EQN4</accession>
<keyword evidence="4 5" id="KW-0732">Signal</keyword>
<protein>
    <recommendedName>
        <fullName evidence="6">Chemokine interleukin-8-like domain-containing protein</fullName>
    </recommendedName>
</protein>
<dbReference type="FunFam" id="2.40.50.40:FF:000002">
    <property type="entry name" value="C-C motif chemokine"/>
    <property type="match status" value="1"/>
</dbReference>
<dbReference type="GO" id="GO:0008009">
    <property type="term" value="F:chemokine activity"/>
    <property type="evidence" value="ECO:0007669"/>
    <property type="project" value="InterPro"/>
</dbReference>
<keyword evidence="8" id="KW-1185">Reference proteome</keyword>